<reference evidence="2 3" key="1">
    <citation type="submission" date="2017-04" db="EMBL/GenBank/DDBJ databases">
        <title>Genome Sequence of the Model Brown-Rot Fungus Postia placenta SB12.</title>
        <authorList>
            <consortium name="DOE Joint Genome Institute"/>
            <person name="Gaskell J."/>
            <person name="Kersten P."/>
            <person name="Larrondo L.F."/>
            <person name="Canessa P."/>
            <person name="Martinez D."/>
            <person name="Hibbett D."/>
            <person name="Schmoll M."/>
            <person name="Kubicek C.P."/>
            <person name="Martinez A.T."/>
            <person name="Yadav J."/>
            <person name="Master E."/>
            <person name="Magnuson J.K."/>
            <person name="James T."/>
            <person name="Yaver D."/>
            <person name="Berka R."/>
            <person name="Labutti K."/>
            <person name="Lipzen A."/>
            <person name="Aerts A."/>
            <person name="Barry K."/>
            <person name="Henrissat B."/>
            <person name="Blanchette R."/>
            <person name="Grigoriev I."/>
            <person name="Cullen D."/>
        </authorList>
    </citation>
    <scope>NUCLEOTIDE SEQUENCE [LARGE SCALE GENOMIC DNA]</scope>
    <source>
        <strain evidence="2 3">MAD-698-R-SB12</strain>
    </source>
</reference>
<name>A0A1X6MQ23_9APHY</name>
<dbReference type="RefSeq" id="XP_024335086.1">
    <property type="nucleotide sequence ID" value="XM_024479768.1"/>
</dbReference>
<evidence type="ECO:0000256" key="1">
    <source>
        <dbReference type="SAM" id="SignalP"/>
    </source>
</evidence>
<keyword evidence="1" id="KW-0732">Signal</keyword>
<gene>
    <name evidence="2" type="ORF">POSPLADRAFT_1049515</name>
</gene>
<dbReference type="AlphaFoldDB" id="A0A1X6MQ23"/>
<evidence type="ECO:0000313" key="3">
    <source>
        <dbReference type="Proteomes" id="UP000194127"/>
    </source>
</evidence>
<keyword evidence="3" id="KW-1185">Reference proteome</keyword>
<feature type="signal peptide" evidence="1">
    <location>
        <begin position="1"/>
        <end position="19"/>
    </location>
</feature>
<dbReference type="Proteomes" id="UP000194127">
    <property type="component" value="Unassembled WGS sequence"/>
</dbReference>
<sequence length="115" mass="13120">MHSPIHLARIISWFGPIWLTCMVEQRWLIAWEDDNATCEFEVAPFTLDDEDADELLSVMVRDETGVRDEVNIDEVAGDNEGAEDTFVVDDNELDERLDDGDDDTIELVMWVDGDS</sequence>
<evidence type="ECO:0000313" key="2">
    <source>
        <dbReference type="EMBL" id="OSX58292.1"/>
    </source>
</evidence>
<accession>A0A1X6MQ23</accession>
<proteinExistence type="predicted"/>
<protein>
    <submittedName>
        <fullName evidence="2">Uncharacterized protein</fullName>
    </submittedName>
</protein>
<feature type="chain" id="PRO_5010880751" evidence="1">
    <location>
        <begin position="20"/>
        <end position="115"/>
    </location>
</feature>
<organism evidence="2 3">
    <name type="scientific">Postia placenta MAD-698-R-SB12</name>
    <dbReference type="NCBI Taxonomy" id="670580"/>
    <lineage>
        <taxon>Eukaryota</taxon>
        <taxon>Fungi</taxon>
        <taxon>Dikarya</taxon>
        <taxon>Basidiomycota</taxon>
        <taxon>Agaricomycotina</taxon>
        <taxon>Agaricomycetes</taxon>
        <taxon>Polyporales</taxon>
        <taxon>Adustoporiaceae</taxon>
        <taxon>Rhodonia</taxon>
    </lineage>
</organism>
<dbReference type="GeneID" id="36324718"/>
<dbReference type="EMBL" id="KZ110605">
    <property type="protein sequence ID" value="OSX58292.1"/>
    <property type="molecule type" value="Genomic_DNA"/>
</dbReference>
<dbReference type="OrthoDB" id="10299110at2759"/>